<protein>
    <submittedName>
        <fullName evidence="4">Diaminopimelate decarboxylase</fullName>
    </submittedName>
</protein>
<dbReference type="Gene3D" id="2.40.37.10">
    <property type="entry name" value="Lyase, Ornithine Decarboxylase, Chain A, domain 1"/>
    <property type="match status" value="1"/>
</dbReference>
<sequence>IVDAAMNNLIRPSLYQAHHEIVPLLLDERPHKVVDVVGPVCETGDFLAKDRKLPDIQPGEYLAVTGAGAYGQALSSNYNLRPRIAEYLVDGGEVRTIYKGQTIEDIFQEFEI</sequence>
<organism evidence="4">
    <name type="scientific">Caldithrix abyssi</name>
    <dbReference type="NCBI Taxonomy" id="187145"/>
    <lineage>
        <taxon>Bacteria</taxon>
        <taxon>Pseudomonadati</taxon>
        <taxon>Calditrichota</taxon>
        <taxon>Calditrichia</taxon>
        <taxon>Calditrichales</taxon>
        <taxon>Calditrichaceae</taxon>
        <taxon>Caldithrix</taxon>
    </lineage>
</organism>
<name>A0A7V5PR31_CALAY</name>
<comment type="cofactor">
    <cofactor evidence="1">
        <name>pyridoxal 5'-phosphate</name>
        <dbReference type="ChEBI" id="CHEBI:597326"/>
    </cofactor>
</comment>
<feature type="domain" description="Orn/DAP/Arg decarboxylase 2 C-terminal" evidence="3">
    <location>
        <begin position="1"/>
        <end position="68"/>
    </location>
</feature>
<feature type="non-terminal residue" evidence="4">
    <location>
        <position position="1"/>
    </location>
</feature>
<dbReference type="PANTHER" id="PTHR43727:SF2">
    <property type="entry name" value="GROUP IV DECARBOXYLASE"/>
    <property type="match status" value="1"/>
</dbReference>
<dbReference type="AlphaFoldDB" id="A0A7V5PR31"/>
<keyword evidence="2" id="KW-0663">Pyridoxal phosphate</keyword>
<dbReference type="Proteomes" id="UP000886124">
    <property type="component" value="Unassembled WGS sequence"/>
</dbReference>
<proteinExistence type="predicted"/>
<evidence type="ECO:0000256" key="2">
    <source>
        <dbReference type="ARBA" id="ARBA00022898"/>
    </source>
</evidence>
<dbReference type="PANTHER" id="PTHR43727">
    <property type="entry name" value="DIAMINOPIMELATE DECARBOXYLASE"/>
    <property type="match status" value="1"/>
</dbReference>
<gene>
    <name evidence="4" type="ORF">ENJ89_10890</name>
</gene>
<dbReference type="SUPFAM" id="SSF50621">
    <property type="entry name" value="Alanine racemase C-terminal domain-like"/>
    <property type="match status" value="1"/>
</dbReference>
<dbReference type="Pfam" id="PF00278">
    <property type="entry name" value="Orn_DAP_Arg_deC"/>
    <property type="match status" value="1"/>
</dbReference>
<dbReference type="InterPro" id="IPR009006">
    <property type="entry name" value="Ala_racemase/Decarboxylase_C"/>
</dbReference>
<evidence type="ECO:0000313" key="4">
    <source>
        <dbReference type="EMBL" id="HHJ53692.1"/>
    </source>
</evidence>
<evidence type="ECO:0000256" key="1">
    <source>
        <dbReference type="ARBA" id="ARBA00001933"/>
    </source>
</evidence>
<evidence type="ECO:0000259" key="3">
    <source>
        <dbReference type="Pfam" id="PF00278"/>
    </source>
</evidence>
<dbReference type="GO" id="GO:0009089">
    <property type="term" value="P:lysine biosynthetic process via diaminopimelate"/>
    <property type="evidence" value="ECO:0007669"/>
    <property type="project" value="TreeGrafter"/>
</dbReference>
<comment type="caution">
    <text evidence="4">The sequence shown here is derived from an EMBL/GenBank/DDBJ whole genome shotgun (WGS) entry which is preliminary data.</text>
</comment>
<reference evidence="4" key="1">
    <citation type="journal article" date="2020" name="mSystems">
        <title>Genome- and Community-Level Interaction Insights into Carbon Utilization and Element Cycling Functions of Hydrothermarchaeota in Hydrothermal Sediment.</title>
        <authorList>
            <person name="Zhou Z."/>
            <person name="Liu Y."/>
            <person name="Xu W."/>
            <person name="Pan J."/>
            <person name="Luo Z.H."/>
            <person name="Li M."/>
        </authorList>
    </citation>
    <scope>NUCLEOTIDE SEQUENCE [LARGE SCALE GENOMIC DNA]</scope>
    <source>
        <strain evidence="4">HyVt-527</strain>
    </source>
</reference>
<accession>A0A7V5PR31</accession>
<dbReference type="GO" id="GO:0008836">
    <property type="term" value="F:diaminopimelate decarboxylase activity"/>
    <property type="evidence" value="ECO:0007669"/>
    <property type="project" value="TreeGrafter"/>
</dbReference>
<dbReference type="InterPro" id="IPR022643">
    <property type="entry name" value="De-COase2_C"/>
</dbReference>
<dbReference type="EMBL" id="DROD01000688">
    <property type="protein sequence ID" value="HHJ53692.1"/>
    <property type="molecule type" value="Genomic_DNA"/>
</dbReference>